<accession>A0ABS4PIT4</accession>
<gene>
    <name evidence="1" type="ORF">JOM49_000858</name>
</gene>
<evidence type="ECO:0000313" key="2">
    <source>
        <dbReference type="Proteomes" id="UP000741013"/>
    </source>
</evidence>
<dbReference type="RefSeq" id="WP_209663059.1">
    <property type="nucleotide sequence ID" value="NZ_JAGGMS010000001.1"/>
</dbReference>
<protein>
    <submittedName>
        <fullName evidence="1">Uncharacterized protein</fullName>
    </submittedName>
</protein>
<proteinExistence type="predicted"/>
<reference evidence="1 2" key="1">
    <citation type="submission" date="2021-03" db="EMBL/GenBank/DDBJ databases">
        <title>Sequencing the genomes of 1000 actinobacteria strains.</title>
        <authorList>
            <person name="Klenk H.-P."/>
        </authorList>
    </citation>
    <scope>NUCLEOTIDE SEQUENCE [LARGE SCALE GENOMIC DNA]</scope>
    <source>
        <strain evidence="1 2">DSM 45510</strain>
    </source>
</reference>
<dbReference type="Proteomes" id="UP000741013">
    <property type="component" value="Unassembled WGS sequence"/>
</dbReference>
<dbReference type="PROSITE" id="PS51257">
    <property type="entry name" value="PROKAR_LIPOPROTEIN"/>
    <property type="match status" value="1"/>
</dbReference>
<keyword evidence="2" id="KW-1185">Reference proteome</keyword>
<comment type="caution">
    <text evidence="1">The sequence shown here is derived from an EMBL/GenBank/DDBJ whole genome shotgun (WGS) entry which is preliminary data.</text>
</comment>
<dbReference type="EMBL" id="JAGGMS010000001">
    <property type="protein sequence ID" value="MBP2179332.1"/>
    <property type="molecule type" value="Genomic_DNA"/>
</dbReference>
<evidence type="ECO:0000313" key="1">
    <source>
        <dbReference type="EMBL" id="MBP2179332.1"/>
    </source>
</evidence>
<sequence length="127" mass="13602">MTKFAGRHLIGIAVLGLVLAGCDEVSQAVNQANNATSKAAACTEALGIANFDPSVDPAQLQAQAGEKATKLRELGNQVAEQDVQQTLFAMADSYVELEQQKSDQLGNVNDWLQRSLTDLEQLQKACL</sequence>
<organism evidence="1 2">
    <name type="scientific">Amycolatopsis magusensis</name>
    <dbReference type="NCBI Taxonomy" id="882444"/>
    <lineage>
        <taxon>Bacteria</taxon>
        <taxon>Bacillati</taxon>
        <taxon>Actinomycetota</taxon>
        <taxon>Actinomycetes</taxon>
        <taxon>Pseudonocardiales</taxon>
        <taxon>Pseudonocardiaceae</taxon>
        <taxon>Amycolatopsis</taxon>
    </lineage>
</organism>
<name>A0ABS4PIT4_9PSEU</name>